<evidence type="ECO:0000313" key="2">
    <source>
        <dbReference type="Proteomes" id="UP001524318"/>
    </source>
</evidence>
<keyword evidence="2" id="KW-1185">Reference proteome</keyword>
<dbReference type="RefSeq" id="WP_254746578.1">
    <property type="nucleotide sequence ID" value="NZ_JANCLV010000001.1"/>
</dbReference>
<protein>
    <submittedName>
        <fullName evidence="1">Uncharacterized protein</fullName>
    </submittedName>
</protein>
<dbReference type="Proteomes" id="UP001524318">
    <property type="component" value="Unassembled WGS sequence"/>
</dbReference>
<evidence type="ECO:0000313" key="1">
    <source>
        <dbReference type="EMBL" id="MCP8998149.1"/>
    </source>
</evidence>
<organism evidence="1 2">
    <name type="scientific">Pseudarthrobacter humi</name>
    <dbReference type="NCBI Taxonomy" id="2952523"/>
    <lineage>
        <taxon>Bacteria</taxon>
        <taxon>Bacillati</taxon>
        <taxon>Actinomycetota</taxon>
        <taxon>Actinomycetes</taxon>
        <taxon>Micrococcales</taxon>
        <taxon>Micrococcaceae</taxon>
        <taxon>Pseudarthrobacter</taxon>
    </lineage>
</organism>
<sequence>MEQNLLQAAALIPAFNILLLEDLVPQALPTELKKFVERHFIEENDSPWLDLRVSEGVRHVVASSVEQGTAWTAGQQVSLLTKAARWVSENAVSRQTDVLGRARVFQAVRFLEEVSSLGAAVPQAAVSLIFAANSAGYGRQLAMEAGRAARHAGLSGLVYSVCQLEGDAPGNLGERDPSSDEGSDWMADLARVAAGGRLLLRGEIRECLNVLAIGQTSDEPEIRRRRRKLEVLAALRSGKLETARHELEEMEVDWCSTDEQADLLGHLWFWNGSFMRARMSFALATQYSREHGRHLELARGLRHLARVEEIIGTSNCQDVLEEARELNAALDSSIGMAQVESIDALVAARQGDSQRAHGLLQSSLERMQAHSAVDDVHELCVIGALACLRLDEPGKLLSWSTASHAGADSKRLSAVVLAFMGEAPQGLPMGQDSCEFASLGEARAAWRHVAGLR</sequence>
<comment type="caution">
    <text evidence="1">The sequence shown here is derived from an EMBL/GenBank/DDBJ whole genome shotgun (WGS) entry which is preliminary data.</text>
</comment>
<reference evidence="1 2" key="1">
    <citation type="submission" date="2022-06" db="EMBL/GenBank/DDBJ databases">
        <title>Pseudarthrobacter sp. strain RMG13 Genome sequencing and assembly.</title>
        <authorList>
            <person name="Kim I."/>
        </authorList>
    </citation>
    <scope>NUCLEOTIDE SEQUENCE [LARGE SCALE GENOMIC DNA]</scope>
    <source>
        <strain evidence="1 2">RMG13</strain>
    </source>
</reference>
<dbReference type="Gene3D" id="1.25.40.10">
    <property type="entry name" value="Tetratricopeptide repeat domain"/>
    <property type="match status" value="1"/>
</dbReference>
<dbReference type="InterPro" id="IPR011990">
    <property type="entry name" value="TPR-like_helical_dom_sf"/>
</dbReference>
<name>A0ABT1LI65_9MICC</name>
<proteinExistence type="predicted"/>
<dbReference type="EMBL" id="JANCLV010000001">
    <property type="protein sequence ID" value="MCP8998149.1"/>
    <property type="molecule type" value="Genomic_DNA"/>
</dbReference>
<accession>A0ABT1LI65</accession>
<gene>
    <name evidence="1" type="ORF">NFC73_00145</name>
</gene>